<organism evidence="2 3">
    <name type="scientific">Lottia gigantea</name>
    <name type="common">Giant owl limpet</name>
    <dbReference type="NCBI Taxonomy" id="225164"/>
    <lineage>
        <taxon>Eukaryota</taxon>
        <taxon>Metazoa</taxon>
        <taxon>Spiralia</taxon>
        <taxon>Lophotrochozoa</taxon>
        <taxon>Mollusca</taxon>
        <taxon>Gastropoda</taxon>
        <taxon>Patellogastropoda</taxon>
        <taxon>Lottioidea</taxon>
        <taxon>Lottiidae</taxon>
        <taxon>Lottia</taxon>
    </lineage>
</organism>
<dbReference type="PANTHER" id="PTHR21356:SF1">
    <property type="entry name" value="ARMADILLO REPEAT-CONTAINING PROTEIN 2"/>
    <property type="match status" value="1"/>
</dbReference>
<dbReference type="GeneID" id="20234254"/>
<name>V4CG70_LOTGI</name>
<dbReference type="KEGG" id="lgi:LOTGIDRAFT_139962"/>
<evidence type="ECO:0000256" key="1">
    <source>
        <dbReference type="SAM" id="MobiDB-lite"/>
    </source>
</evidence>
<dbReference type="RefSeq" id="XP_009048219.1">
    <property type="nucleotide sequence ID" value="XM_009049971.1"/>
</dbReference>
<dbReference type="OrthoDB" id="6276938at2759"/>
<gene>
    <name evidence="2" type="ORF">LOTGIDRAFT_139962</name>
</gene>
<protein>
    <submittedName>
        <fullName evidence="2">Uncharacterized protein</fullName>
    </submittedName>
</protein>
<sequence>MNRKDKDKDKPFYALSESDKAPSKIINEARSSLRTIVTRRPFTPRDDKRTLFPASTSRNPESRPASAFSLNSKHFDGTESRPVSGTRLTPLDFVSFAFN</sequence>
<dbReference type="GO" id="GO:0044782">
    <property type="term" value="P:cilium organization"/>
    <property type="evidence" value="ECO:0007669"/>
    <property type="project" value="TreeGrafter"/>
</dbReference>
<dbReference type="Proteomes" id="UP000030746">
    <property type="component" value="Unassembled WGS sequence"/>
</dbReference>
<dbReference type="EMBL" id="KB200559">
    <property type="protein sequence ID" value="ESP01060.1"/>
    <property type="molecule type" value="Genomic_DNA"/>
</dbReference>
<dbReference type="OMA" id="KQQDSFM"/>
<keyword evidence="3" id="KW-1185">Reference proteome</keyword>
<dbReference type="CTD" id="20234254"/>
<evidence type="ECO:0000313" key="3">
    <source>
        <dbReference type="Proteomes" id="UP000030746"/>
    </source>
</evidence>
<dbReference type="AlphaFoldDB" id="V4CG70"/>
<reference evidence="2 3" key="1">
    <citation type="journal article" date="2013" name="Nature">
        <title>Insights into bilaterian evolution from three spiralian genomes.</title>
        <authorList>
            <person name="Simakov O."/>
            <person name="Marletaz F."/>
            <person name="Cho S.J."/>
            <person name="Edsinger-Gonzales E."/>
            <person name="Havlak P."/>
            <person name="Hellsten U."/>
            <person name="Kuo D.H."/>
            <person name="Larsson T."/>
            <person name="Lv J."/>
            <person name="Arendt D."/>
            <person name="Savage R."/>
            <person name="Osoegawa K."/>
            <person name="de Jong P."/>
            <person name="Grimwood J."/>
            <person name="Chapman J.A."/>
            <person name="Shapiro H."/>
            <person name="Aerts A."/>
            <person name="Otillar R.P."/>
            <person name="Terry A.Y."/>
            <person name="Boore J.L."/>
            <person name="Grigoriev I.V."/>
            <person name="Lindberg D.R."/>
            <person name="Seaver E.C."/>
            <person name="Weisblat D.A."/>
            <person name="Putnam N.H."/>
            <person name="Rokhsar D.S."/>
        </authorList>
    </citation>
    <scope>NUCLEOTIDE SEQUENCE [LARGE SCALE GENOMIC DNA]</scope>
</reference>
<dbReference type="HOGENOM" id="CLU_2323023_0_0_1"/>
<evidence type="ECO:0000313" key="2">
    <source>
        <dbReference type="EMBL" id="ESP01060.1"/>
    </source>
</evidence>
<feature type="region of interest" description="Disordered" evidence="1">
    <location>
        <begin position="39"/>
        <end position="86"/>
    </location>
</feature>
<proteinExistence type="predicted"/>
<dbReference type="PANTHER" id="PTHR21356">
    <property type="entry name" value="ARMADILLO REPEAT CONTAINING 2"/>
    <property type="match status" value="1"/>
</dbReference>
<accession>V4CG70</accession>
<dbReference type="STRING" id="225164.V4CG70"/>
<dbReference type="InterPro" id="IPR038905">
    <property type="entry name" value="ARMC2"/>
</dbReference>